<evidence type="ECO:0000313" key="2">
    <source>
        <dbReference type="Proteomes" id="UP000318017"/>
    </source>
</evidence>
<name>A0A518GG22_9BACT</name>
<accession>A0A518GG22</accession>
<sequence length="89" mass="9885">MHTIAQVAAFAIGERTETEQHAEHLESLNHHSSEAEPVAQECTAFFYTHQTACVFLSSHFSIQSLFEHFTSNCGPLIELHSLLPRSSGC</sequence>
<proteinExistence type="predicted"/>
<dbReference type="AlphaFoldDB" id="A0A518GG22"/>
<organism evidence="1 2">
    <name type="scientific">Aureliella helgolandensis</name>
    <dbReference type="NCBI Taxonomy" id="2527968"/>
    <lineage>
        <taxon>Bacteria</taxon>
        <taxon>Pseudomonadati</taxon>
        <taxon>Planctomycetota</taxon>
        <taxon>Planctomycetia</taxon>
        <taxon>Pirellulales</taxon>
        <taxon>Pirellulaceae</taxon>
        <taxon>Aureliella</taxon>
    </lineage>
</organism>
<dbReference type="Proteomes" id="UP000318017">
    <property type="component" value="Chromosome"/>
</dbReference>
<dbReference type="EMBL" id="CP036298">
    <property type="protein sequence ID" value="QDV27551.1"/>
    <property type="molecule type" value="Genomic_DNA"/>
</dbReference>
<keyword evidence="2" id="KW-1185">Reference proteome</keyword>
<protein>
    <submittedName>
        <fullName evidence="1">Uncharacterized protein</fullName>
    </submittedName>
</protein>
<evidence type="ECO:0000313" key="1">
    <source>
        <dbReference type="EMBL" id="QDV27551.1"/>
    </source>
</evidence>
<dbReference type="KEGG" id="ahel:Q31a_59400"/>
<reference evidence="1 2" key="1">
    <citation type="submission" date="2019-02" db="EMBL/GenBank/DDBJ databases">
        <title>Deep-cultivation of Planctomycetes and their phenomic and genomic characterization uncovers novel biology.</title>
        <authorList>
            <person name="Wiegand S."/>
            <person name="Jogler M."/>
            <person name="Boedeker C."/>
            <person name="Pinto D."/>
            <person name="Vollmers J."/>
            <person name="Rivas-Marin E."/>
            <person name="Kohn T."/>
            <person name="Peeters S.H."/>
            <person name="Heuer A."/>
            <person name="Rast P."/>
            <person name="Oberbeckmann S."/>
            <person name="Bunk B."/>
            <person name="Jeske O."/>
            <person name="Meyerdierks A."/>
            <person name="Storesund J.E."/>
            <person name="Kallscheuer N."/>
            <person name="Luecker S."/>
            <person name="Lage O.M."/>
            <person name="Pohl T."/>
            <person name="Merkel B.J."/>
            <person name="Hornburger P."/>
            <person name="Mueller R.-W."/>
            <person name="Bruemmer F."/>
            <person name="Labrenz M."/>
            <person name="Spormann A.M."/>
            <person name="Op den Camp H."/>
            <person name="Overmann J."/>
            <person name="Amann R."/>
            <person name="Jetten M.S.M."/>
            <person name="Mascher T."/>
            <person name="Medema M.H."/>
            <person name="Devos D.P."/>
            <person name="Kaster A.-K."/>
            <person name="Ovreas L."/>
            <person name="Rohde M."/>
            <person name="Galperin M.Y."/>
            <person name="Jogler C."/>
        </authorList>
    </citation>
    <scope>NUCLEOTIDE SEQUENCE [LARGE SCALE GENOMIC DNA]</scope>
    <source>
        <strain evidence="1 2">Q31a</strain>
    </source>
</reference>
<gene>
    <name evidence="1" type="ORF">Q31a_59400</name>
</gene>